<sequence>MNKLTMFHVERNIKTLFQRGFFLFLLVGVLQSCVSPRQAVDVSEYILLENGKQIYGKEEGLTAFVFQNNPTKMTFAQFLGNKYNLMKFTDIEYWVTLEGMKFKVFFYENDELNKYFDTTDFVASNAVPDSSVVGSKVKFLAISVVNEYNEDCLATSSLFKNIVIDYLKDLKDEYNNL</sequence>
<gene>
    <name evidence="1" type="ORF">Q763_04855</name>
</gene>
<dbReference type="eggNOG" id="ENOG5032QQW">
    <property type="taxonomic scope" value="Bacteria"/>
</dbReference>
<proteinExistence type="predicted"/>
<name>A0A0A2LTN8_9FLAO</name>
<evidence type="ECO:0000313" key="2">
    <source>
        <dbReference type="Proteomes" id="UP000030129"/>
    </source>
</evidence>
<dbReference type="EMBL" id="JRLV01000004">
    <property type="protein sequence ID" value="KGO83344.1"/>
    <property type="molecule type" value="Genomic_DNA"/>
</dbReference>
<reference evidence="1 2" key="1">
    <citation type="submission" date="2013-09" db="EMBL/GenBank/DDBJ databases">
        <authorList>
            <person name="Zeng Z."/>
            <person name="Chen C."/>
        </authorList>
    </citation>
    <scope>NUCLEOTIDE SEQUENCE [LARGE SCALE GENOMIC DNA]</scope>
    <source>
        <strain evidence="1 2">F44-8</strain>
    </source>
</reference>
<dbReference type="PROSITE" id="PS51257">
    <property type="entry name" value="PROKAR_LIPOPROTEIN"/>
    <property type="match status" value="1"/>
</dbReference>
<evidence type="ECO:0008006" key="3">
    <source>
        <dbReference type="Google" id="ProtNLM"/>
    </source>
</evidence>
<organism evidence="1 2">
    <name type="scientific">Flavobacterium beibuense F44-8</name>
    <dbReference type="NCBI Taxonomy" id="1406840"/>
    <lineage>
        <taxon>Bacteria</taxon>
        <taxon>Pseudomonadati</taxon>
        <taxon>Bacteroidota</taxon>
        <taxon>Flavobacteriia</taxon>
        <taxon>Flavobacteriales</taxon>
        <taxon>Flavobacteriaceae</taxon>
        <taxon>Flavobacterium</taxon>
    </lineage>
</organism>
<comment type="caution">
    <text evidence="1">The sequence shown here is derived from an EMBL/GenBank/DDBJ whole genome shotgun (WGS) entry which is preliminary data.</text>
</comment>
<protein>
    <recommendedName>
        <fullName evidence="3">Lipoprotein</fullName>
    </recommendedName>
</protein>
<dbReference type="STRING" id="1406840.Q763_04855"/>
<accession>A0A0A2LTN8</accession>
<dbReference type="Proteomes" id="UP000030129">
    <property type="component" value="Unassembled WGS sequence"/>
</dbReference>
<keyword evidence="2" id="KW-1185">Reference proteome</keyword>
<evidence type="ECO:0000313" key="1">
    <source>
        <dbReference type="EMBL" id="KGO83344.1"/>
    </source>
</evidence>
<dbReference type="AlphaFoldDB" id="A0A0A2LTN8"/>